<name>A0A6A7AMF6_9PLEO</name>
<dbReference type="Pfam" id="PF00106">
    <property type="entry name" value="adh_short"/>
    <property type="match status" value="1"/>
</dbReference>
<sequence length="262" mass="28775">MSLNTTNKPTIAVVGAGPGIGEAVARRFATEGFVVALLARTEDKLKTMAEGIDLDVGKGTAHYYITDLRVENSVISSFEKIRSDLGPIQVLVYNAGARRVNGRSILDTTTEEFENFTKINLFGAFWSSKCVLPDMLAAGKGTILFTSATGALRGMPGLASFSPGKFGLRSLCQVLTREYQSKGIHSVNIIVDGPVDGKLIGGVTRRQWERNGEKDKLGDINSYLIQPEDLAHTYWFLHTQPRSTWTQELDVRAMKETLFTKL</sequence>
<protein>
    <submittedName>
        <fullName evidence="1">NAD(P)-binding protein</fullName>
    </submittedName>
</protein>
<dbReference type="PANTHER" id="PTHR43431">
    <property type="entry name" value="OXIDOREDUCTASE, SHORT CHAIN DEHYDROGENASE/REDUCTASE FAMILY (AFU_ORTHOLOGUE AFUA_5G14000)"/>
    <property type="match status" value="1"/>
</dbReference>
<evidence type="ECO:0000313" key="1">
    <source>
        <dbReference type="EMBL" id="KAF2844356.1"/>
    </source>
</evidence>
<gene>
    <name evidence="1" type="ORF">T440DRAFT_473449</name>
</gene>
<evidence type="ECO:0000313" key="2">
    <source>
        <dbReference type="Proteomes" id="UP000799423"/>
    </source>
</evidence>
<dbReference type="PANTHER" id="PTHR43431:SF7">
    <property type="entry name" value="OXIDOREDUCTASE, SHORT CHAIN DEHYDROGENASE_REDUCTASE FAMILY (AFU_ORTHOLOGUE AFUA_5G14000)"/>
    <property type="match status" value="1"/>
</dbReference>
<dbReference type="OrthoDB" id="5399006at2759"/>
<dbReference type="InterPro" id="IPR002347">
    <property type="entry name" value="SDR_fam"/>
</dbReference>
<reference evidence="1" key="1">
    <citation type="submission" date="2020-01" db="EMBL/GenBank/DDBJ databases">
        <authorList>
            <consortium name="DOE Joint Genome Institute"/>
            <person name="Haridas S."/>
            <person name="Albert R."/>
            <person name="Binder M."/>
            <person name="Bloem J."/>
            <person name="Labutti K."/>
            <person name="Salamov A."/>
            <person name="Andreopoulos B."/>
            <person name="Baker S.E."/>
            <person name="Barry K."/>
            <person name="Bills G."/>
            <person name="Bluhm B.H."/>
            <person name="Cannon C."/>
            <person name="Castanera R."/>
            <person name="Culley D.E."/>
            <person name="Daum C."/>
            <person name="Ezra D."/>
            <person name="Gonzalez J.B."/>
            <person name="Henrissat B."/>
            <person name="Kuo A."/>
            <person name="Liang C."/>
            <person name="Lipzen A."/>
            <person name="Lutzoni F."/>
            <person name="Magnuson J."/>
            <person name="Mondo S."/>
            <person name="Nolan M."/>
            <person name="Ohm R."/>
            <person name="Pangilinan J."/>
            <person name="Park H.-J."/>
            <person name="Ramirez L."/>
            <person name="Alfaro M."/>
            <person name="Sun H."/>
            <person name="Tritt A."/>
            <person name="Yoshinaga Y."/>
            <person name="Zwiers L.-H."/>
            <person name="Turgeon B.G."/>
            <person name="Goodwin S.B."/>
            <person name="Spatafora J.W."/>
            <person name="Crous P.W."/>
            <person name="Grigoriev I.V."/>
        </authorList>
    </citation>
    <scope>NUCLEOTIDE SEQUENCE</scope>
    <source>
        <strain evidence="1">IPT5</strain>
    </source>
</reference>
<accession>A0A6A7AMF6</accession>
<dbReference type="EMBL" id="MU006386">
    <property type="protein sequence ID" value="KAF2844356.1"/>
    <property type="molecule type" value="Genomic_DNA"/>
</dbReference>
<dbReference type="Proteomes" id="UP000799423">
    <property type="component" value="Unassembled WGS sequence"/>
</dbReference>
<dbReference type="Gene3D" id="3.40.50.720">
    <property type="entry name" value="NAD(P)-binding Rossmann-like Domain"/>
    <property type="match status" value="1"/>
</dbReference>
<keyword evidence="2" id="KW-1185">Reference proteome</keyword>
<dbReference type="AlphaFoldDB" id="A0A6A7AMF6"/>
<dbReference type="InterPro" id="IPR036291">
    <property type="entry name" value="NAD(P)-bd_dom_sf"/>
</dbReference>
<dbReference type="SUPFAM" id="SSF51735">
    <property type="entry name" value="NAD(P)-binding Rossmann-fold domains"/>
    <property type="match status" value="1"/>
</dbReference>
<organism evidence="1 2">
    <name type="scientific">Plenodomus tracheiphilus IPT5</name>
    <dbReference type="NCBI Taxonomy" id="1408161"/>
    <lineage>
        <taxon>Eukaryota</taxon>
        <taxon>Fungi</taxon>
        <taxon>Dikarya</taxon>
        <taxon>Ascomycota</taxon>
        <taxon>Pezizomycotina</taxon>
        <taxon>Dothideomycetes</taxon>
        <taxon>Pleosporomycetidae</taxon>
        <taxon>Pleosporales</taxon>
        <taxon>Pleosporineae</taxon>
        <taxon>Leptosphaeriaceae</taxon>
        <taxon>Plenodomus</taxon>
    </lineage>
</organism>
<proteinExistence type="predicted"/>
<dbReference type="PRINTS" id="PR00081">
    <property type="entry name" value="GDHRDH"/>
</dbReference>